<protein>
    <submittedName>
        <fullName evidence="2">Uncharacterized protein</fullName>
    </submittedName>
</protein>
<accession>C8PIZ4</accession>
<reference evidence="2 3" key="1">
    <citation type="submission" date="2009-07" db="EMBL/GenBank/DDBJ databases">
        <authorList>
            <person name="Madupu R."/>
            <person name="Sebastian Y."/>
            <person name="Durkin A.S."/>
            <person name="Torralba M."/>
            <person name="Methe B."/>
            <person name="Sutton G.G."/>
            <person name="Strausberg R.L."/>
            <person name="Nelson K.E."/>
        </authorList>
    </citation>
    <scope>NUCLEOTIDE SEQUENCE [LARGE SCALE GENOMIC DNA]</scope>
    <source>
        <strain evidence="2 3">RM3268</strain>
    </source>
</reference>
<keyword evidence="3" id="KW-1185">Reference proteome</keyword>
<gene>
    <name evidence="2" type="ORF">CAMGR0001_1193</name>
</gene>
<dbReference type="Proteomes" id="UP000005709">
    <property type="component" value="Unassembled WGS sequence"/>
</dbReference>
<comment type="caution">
    <text evidence="2">The sequence shown here is derived from an EMBL/GenBank/DDBJ whole genome shotgun (WGS) entry which is preliminary data.</text>
</comment>
<feature type="region of interest" description="Disordered" evidence="1">
    <location>
        <begin position="41"/>
        <end position="60"/>
    </location>
</feature>
<evidence type="ECO:0000256" key="1">
    <source>
        <dbReference type="SAM" id="MobiDB-lite"/>
    </source>
</evidence>
<evidence type="ECO:0000313" key="3">
    <source>
        <dbReference type="Proteomes" id="UP000005709"/>
    </source>
</evidence>
<proteinExistence type="predicted"/>
<organism evidence="2 3">
    <name type="scientific">Campylobacter gracilis RM3268</name>
    <dbReference type="NCBI Taxonomy" id="553220"/>
    <lineage>
        <taxon>Bacteria</taxon>
        <taxon>Pseudomonadati</taxon>
        <taxon>Campylobacterota</taxon>
        <taxon>Epsilonproteobacteria</taxon>
        <taxon>Campylobacterales</taxon>
        <taxon>Campylobacteraceae</taxon>
        <taxon>Campylobacter</taxon>
    </lineage>
</organism>
<dbReference type="AlphaFoldDB" id="C8PIZ4"/>
<name>C8PIZ4_9BACT</name>
<dbReference type="EMBL" id="ACYG01000027">
    <property type="protein sequence ID" value="EEV16899.1"/>
    <property type="molecule type" value="Genomic_DNA"/>
</dbReference>
<sequence>MRAAEFSPRSRHPIRKFYKARNFNPQRTQLNFNSRRKSILAIKIPSRQNSSRVAARHTRS</sequence>
<evidence type="ECO:0000313" key="2">
    <source>
        <dbReference type="EMBL" id="EEV16899.1"/>
    </source>
</evidence>